<gene>
    <name evidence="2" type="ORF">Plil01_000314000</name>
</gene>
<protein>
    <submittedName>
        <fullName evidence="2">Unnamed protein product</fullName>
    </submittedName>
</protein>
<dbReference type="Proteomes" id="UP001165083">
    <property type="component" value="Unassembled WGS sequence"/>
</dbReference>
<evidence type="ECO:0000313" key="2">
    <source>
        <dbReference type="EMBL" id="GMF12543.1"/>
    </source>
</evidence>
<feature type="region of interest" description="Disordered" evidence="1">
    <location>
        <begin position="250"/>
        <end position="313"/>
    </location>
</feature>
<accession>A0A9W6TG50</accession>
<feature type="compositionally biased region" description="Basic residues" evidence="1">
    <location>
        <begin position="402"/>
        <end position="413"/>
    </location>
</feature>
<feature type="region of interest" description="Disordered" evidence="1">
    <location>
        <begin position="395"/>
        <end position="446"/>
    </location>
</feature>
<feature type="compositionally biased region" description="Basic and acidic residues" evidence="1">
    <location>
        <begin position="113"/>
        <end position="126"/>
    </location>
</feature>
<keyword evidence="3" id="KW-1185">Reference proteome</keyword>
<feature type="compositionally biased region" description="Low complexity" evidence="1">
    <location>
        <begin position="268"/>
        <end position="279"/>
    </location>
</feature>
<reference evidence="2" key="1">
    <citation type="submission" date="2023-04" db="EMBL/GenBank/DDBJ databases">
        <title>Phytophthora lilii NBRC 32176.</title>
        <authorList>
            <person name="Ichikawa N."/>
            <person name="Sato H."/>
            <person name="Tonouchi N."/>
        </authorList>
    </citation>
    <scope>NUCLEOTIDE SEQUENCE</scope>
    <source>
        <strain evidence="2">NBRC 32176</strain>
    </source>
</reference>
<feature type="region of interest" description="Disordered" evidence="1">
    <location>
        <begin position="90"/>
        <end position="138"/>
    </location>
</feature>
<sequence length="446" mass="50126">MSRQWLRMTEETGTNDLDEVTHRRALESLSAHGVLELNDAQRQQLHQHQASARAQRVQQANAHKPVFAIYEDPVSHTIDPFAGNGGWKKLGTAQQQDKENELAPSAWNPPAARRADENARQFERRPPPTLSSRPQGSPLQVFVDDEFSLPEQEPNPRTPLTHRSQTLRQRMEGVATEEEMLAQEPLKNFTASDKKRMQKQMAKGRFEKSCYDIKQLTSETGEELSFEEIRARTFKQALETRRKLSQRALRNVSTRVNSAENAGSVVATSSEETSTLSTSYGVASAGPNSAPPPTASRSTTAMNPMPAHTDEQEDMTINTRVALEDINNMFCSPPRQPKPSAWEVKEDDPVERKLHFSVFDDSVDSVAVNTQDQSLRQDPNEPIPKQTFQIFSDDVPEEPRTGRKTWSQKRKPLGARDDLVCSGRLTNKDVLMQAEKDATSKDSANR</sequence>
<evidence type="ECO:0000256" key="1">
    <source>
        <dbReference type="SAM" id="MobiDB-lite"/>
    </source>
</evidence>
<feature type="compositionally biased region" description="Polar residues" evidence="1">
    <location>
        <begin position="251"/>
        <end position="261"/>
    </location>
</feature>
<dbReference type="AlphaFoldDB" id="A0A9W6TG50"/>
<dbReference type="OrthoDB" id="248495at2759"/>
<evidence type="ECO:0000313" key="3">
    <source>
        <dbReference type="Proteomes" id="UP001165083"/>
    </source>
</evidence>
<dbReference type="EMBL" id="BSXW01000124">
    <property type="protein sequence ID" value="GMF12543.1"/>
    <property type="molecule type" value="Genomic_DNA"/>
</dbReference>
<proteinExistence type="predicted"/>
<organism evidence="2 3">
    <name type="scientific">Phytophthora lilii</name>
    <dbReference type="NCBI Taxonomy" id="2077276"/>
    <lineage>
        <taxon>Eukaryota</taxon>
        <taxon>Sar</taxon>
        <taxon>Stramenopiles</taxon>
        <taxon>Oomycota</taxon>
        <taxon>Peronosporomycetes</taxon>
        <taxon>Peronosporales</taxon>
        <taxon>Peronosporaceae</taxon>
        <taxon>Phytophthora</taxon>
    </lineage>
</organism>
<name>A0A9W6TG50_9STRA</name>
<comment type="caution">
    <text evidence="2">The sequence shown here is derived from an EMBL/GenBank/DDBJ whole genome shotgun (WGS) entry which is preliminary data.</text>
</comment>
<feature type="compositionally biased region" description="Basic and acidic residues" evidence="1">
    <location>
        <begin position="434"/>
        <end position="446"/>
    </location>
</feature>